<reference evidence="7 8" key="1">
    <citation type="submission" date="2009-11" db="EMBL/GenBank/DDBJ databases">
        <title>Annotation of Allomyces macrogynus ATCC 38327.</title>
        <authorList>
            <consortium name="The Broad Institute Genome Sequencing Platform"/>
            <person name="Russ C."/>
            <person name="Cuomo C."/>
            <person name="Burger G."/>
            <person name="Gray M.W."/>
            <person name="Holland P.W.H."/>
            <person name="King N."/>
            <person name="Lang F.B.F."/>
            <person name="Roger A.J."/>
            <person name="Ruiz-Trillo I."/>
            <person name="Young S.K."/>
            <person name="Zeng Q."/>
            <person name="Gargeya S."/>
            <person name="Fitzgerald M."/>
            <person name="Haas B."/>
            <person name="Abouelleil A."/>
            <person name="Alvarado L."/>
            <person name="Arachchi H.M."/>
            <person name="Berlin A."/>
            <person name="Chapman S.B."/>
            <person name="Gearin G."/>
            <person name="Goldberg J."/>
            <person name="Griggs A."/>
            <person name="Gujja S."/>
            <person name="Hansen M."/>
            <person name="Heiman D."/>
            <person name="Howarth C."/>
            <person name="Larimer J."/>
            <person name="Lui A."/>
            <person name="MacDonald P.J.P."/>
            <person name="McCowen C."/>
            <person name="Montmayeur A."/>
            <person name="Murphy C."/>
            <person name="Neiman D."/>
            <person name="Pearson M."/>
            <person name="Priest M."/>
            <person name="Roberts A."/>
            <person name="Saif S."/>
            <person name="Shea T."/>
            <person name="Sisk P."/>
            <person name="Stolte C."/>
            <person name="Sykes S."/>
            <person name="Wortman J."/>
            <person name="Nusbaum C."/>
            <person name="Birren B."/>
        </authorList>
    </citation>
    <scope>NUCLEOTIDE SEQUENCE [LARGE SCALE GENOMIC DNA]</scope>
    <source>
        <strain evidence="7 8">ATCC 38327</strain>
    </source>
</reference>
<evidence type="ECO:0000256" key="1">
    <source>
        <dbReference type="ARBA" id="ARBA00004141"/>
    </source>
</evidence>
<dbReference type="GO" id="GO:0042391">
    <property type="term" value="P:regulation of membrane potential"/>
    <property type="evidence" value="ECO:0007669"/>
    <property type="project" value="InterPro"/>
</dbReference>
<dbReference type="OrthoDB" id="2190219at2759"/>
<dbReference type="EMBL" id="GG745328">
    <property type="protein sequence ID" value="KNE55122.1"/>
    <property type="molecule type" value="Genomic_DNA"/>
</dbReference>
<dbReference type="PANTHER" id="PTHR31382">
    <property type="entry name" value="NA(+)/H(+) ANTIPORTER"/>
    <property type="match status" value="1"/>
</dbReference>
<keyword evidence="3 5" id="KW-1133">Transmembrane helix</keyword>
<dbReference type="eggNOG" id="KOG4505">
    <property type="taxonomic scope" value="Eukaryota"/>
</dbReference>
<keyword evidence="2 5" id="KW-0812">Transmembrane</keyword>
<reference evidence="8" key="2">
    <citation type="submission" date="2009-11" db="EMBL/GenBank/DDBJ databases">
        <title>The Genome Sequence of Allomyces macrogynus strain ATCC 38327.</title>
        <authorList>
            <consortium name="The Broad Institute Genome Sequencing Platform"/>
            <person name="Russ C."/>
            <person name="Cuomo C."/>
            <person name="Shea T."/>
            <person name="Young S.K."/>
            <person name="Zeng Q."/>
            <person name="Koehrsen M."/>
            <person name="Haas B."/>
            <person name="Borodovsky M."/>
            <person name="Guigo R."/>
            <person name="Alvarado L."/>
            <person name="Berlin A."/>
            <person name="Borenstein D."/>
            <person name="Chen Z."/>
            <person name="Engels R."/>
            <person name="Freedman E."/>
            <person name="Gellesch M."/>
            <person name="Goldberg J."/>
            <person name="Griggs A."/>
            <person name="Gujja S."/>
            <person name="Heiman D."/>
            <person name="Hepburn T."/>
            <person name="Howarth C."/>
            <person name="Jen D."/>
            <person name="Larson L."/>
            <person name="Lewis B."/>
            <person name="Mehta T."/>
            <person name="Park D."/>
            <person name="Pearson M."/>
            <person name="Roberts A."/>
            <person name="Saif S."/>
            <person name="Shenoy N."/>
            <person name="Sisk P."/>
            <person name="Stolte C."/>
            <person name="Sykes S."/>
            <person name="Walk T."/>
            <person name="White J."/>
            <person name="Yandava C."/>
            <person name="Burger G."/>
            <person name="Gray M.W."/>
            <person name="Holland P.W.H."/>
            <person name="King N."/>
            <person name="Lang F.B.F."/>
            <person name="Roger A.J."/>
            <person name="Ruiz-Trillo I."/>
            <person name="Lander E."/>
            <person name="Nusbaum C."/>
        </authorList>
    </citation>
    <scope>NUCLEOTIDE SEQUENCE [LARGE SCALE GENOMIC DNA]</scope>
    <source>
        <strain evidence="8">ATCC 38327</strain>
    </source>
</reference>
<evidence type="ECO:0000259" key="6">
    <source>
        <dbReference type="Pfam" id="PF00999"/>
    </source>
</evidence>
<feature type="transmembrane region" description="Helical" evidence="5">
    <location>
        <begin position="136"/>
        <end position="155"/>
    </location>
</feature>
<dbReference type="InterPro" id="IPR004712">
    <property type="entry name" value="Na+/H+_antiporter_fungi"/>
</dbReference>
<evidence type="ECO:0000256" key="2">
    <source>
        <dbReference type="ARBA" id="ARBA00022692"/>
    </source>
</evidence>
<proteinExistence type="predicted"/>
<keyword evidence="4 5" id="KW-0472">Membrane</keyword>
<organism evidence="7 8">
    <name type="scientific">Allomyces macrogynus (strain ATCC 38327)</name>
    <name type="common">Allomyces javanicus var. macrogynus</name>
    <dbReference type="NCBI Taxonomy" id="578462"/>
    <lineage>
        <taxon>Eukaryota</taxon>
        <taxon>Fungi</taxon>
        <taxon>Fungi incertae sedis</taxon>
        <taxon>Blastocladiomycota</taxon>
        <taxon>Blastocladiomycetes</taxon>
        <taxon>Blastocladiales</taxon>
        <taxon>Blastocladiaceae</taxon>
        <taxon>Allomyces</taxon>
    </lineage>
</organism>
<dbReference type="GO" id="GO:0036376">
    <property type="term" value="P:sodium ion export across plasma membrane"/>
    <property type="evidence" value="ECO:0007669"/>
    <property type="project" value="InterPro"/>
</dbReference>
<evidence type="ECO:0000313" key="7">
    <source>
        <dbReference type="EMBL" id="KNE55122.1"/>
    </source>
</evidence>
<dbReference type="InterPro" id="IPR006153">
    <property type="entry name" value="Cation/H_exchanger_TM"/>
</dbReference>
<dbReference type="GO" id="GO:0005886">
    <property type="term" value="C:plasma membrane"/>
    <property type="evidence" value="ECO:0007669"/>
    <property type="project" value="InterPro"/>
</dbReference>
<evidence type="ECO:0000313" key="8">
    <source>
        <dbReference type="Proteomes" id="UP000054350"/>
    </source>
</evidence>
<evidence type="ECO:0000256" key="4">
    <source>
        <dbReference type="ARBA" id="ARBA00023136"/>
    </source>
</evidence>
<dbReference type="Gene3D" id="6.10.140.1330">
    <property type="match status" value="1"/>
</dbReference>
<dbReference type="Pfam" id="PF00999">
    <property type="entry name" value="Na_H_Exchanger"/>
    <property type="match status" value="1"/>
</dbReference>
<name>A0A0L0RXM2_ALLM3</name>
<evidence type="ECO:0000256" key="3">
    <source>
        <dbReference type="ARBA" id="ARBA00022989"/>
    </source>
</evidence>
<dbReference type="PANTHER" id="PTHR31382:SF1">
    <property type="entry name" value="SODIUM ION_PROTON EXCHANGER (EUROFUNG)"/>
    <property type="match status" value="1"/>
</dbReference>
<evidence type="ECO:0000256" key="5">
    <source>
        <dbReference type="SAM" id="Phobius"/>
    </source>
</evidence>
<keyword evidence="8" id="KW-1185">Reference proteome</keyword>
<accession>A0A0L0RXM2</accession>
<dbReference type="Proteomes" id="UP000054350">
    <property type="component" value="Unassembled WGS sequence"/>
</dbReference>
<comment type="subcellular location">
    <subcellularLocation>
        <location evidence="1">Membrane</location>
        <topology evidence="1">Multi-pass membrane protein</topology>
    </subcellularLocation>
</comment>
<sequence>MLEACRVLIAIQVMIAGIELPGRYLRTQLTSVMLLLTALMLVKWLTTALLMWAILGLDYLDALIIAACVAPTDPVLANSIVKGKYAERHVPTNIRDLLSAESGANDGLGYPFLYIALYLKTNATVGGALADWAVNILVYQVVFSIGLGALIGVGAPSAR</sequence>
<dbReference type="GO" id="GO:0015385">
    <property type="term" value="F:sodium:proton antiporter activity"/>
    <property type="evidence" value="ECO:0007669"/>
    <property type="project" value="InterPro"/>
</dbReference>
<dbReference type="AlphaFoldDB" id="A0A0L0RXM2"/>
<feature type="domain" description="Cation/H+ exchanger transmembrane" evidence="6">
    <location>
        <begin position="6"/>
        <end position="153"/>
    </location>
</feature>
<protein>
    <recommendedName>
        <fullName evidence="6">Cation/H+ exchanger transmembrane domain-containing protein</fullName>
    </recommendedName>
</protein>
<gene>
    <name evidence="7" type="ORF">AMAG_17736</name>
</gene>
<dbReference type="VEuPathDB" id="FungiDB:AMAG_17736"/>
<dbReference type="STRING" id="578462.A0A0L0RXM2"/>
<feature type="transmembrane region" description="Helical" evidence="5">
    <location>
        <begin position="32"/>
        <end position="55"/>
    </location>
</feature>
<dbReference type="GO" id="GO:0120029">
    <property type="term" value="P:proton export across plasma membrane"/>
    <property type="evidence" value="ECO:0007669"/>
    <property type="project" value="InterPro"/>
</dbReference>